<comment type="caution">
    <text evidence="1">The sequence shown here is derived from an EMBL/GenBank/DDBJ whole genome shotgun (WGS) entry which is preliminary data.</text>
</comment>
<proteinExistence type="predicted"/>
<dbReference type="Proteomes" id="UP001054837">
    <property type="component" value="Unassembled WGS sequence"/>
</dbReference>
<dbReference type="EMBL" id="BPLQ01002846">
    <property type="protein sequence ID" value="GIX95992.1"/>
    <property type="molecule type" value="Genomic_DNA"/>
</dbReference>
<protein>
    <submittedName>
        <fullName evidence="1">Uncharacterized protein</fullName>
    </submittedName>
</protein>
<evidence type="ECO:0000313" key="1">
    <source>
        <dbReference type="EMBL" id="GIX95992.1"/>
    </source>
</evidence>
<accession>A0AAV4PF82</accession>
<gene>
    <name evidence="1" type="ORF">CDAR_32711</name>
</gene>
<name>A0AAV4PF82_9ARAC</name>
<organism evidence="1 2">
    <name type="scientific">Caerostris darwini</name>
    <dbReference type="NCBI Taxonomy" id="1538125"/>
    <lineage>
        <taxon>Eukaryota</taxon>
        <taxon>Metazoa</taxon>
        <taxon>Ecdysozoa</taxon>
        <taxon>Arthropoda</taxon>
        <taxon>Chelicerata</taxon>
        <taxon>Arachnida</taxon>
        <taxon>Araneae</taxon>
        <taxon>Araneomorphae</taxon>
        <taxon>Entelegynae</taxon>
        <taxon>Araneoidea</taxon>
        <taxon>Araneidae</taxon>
        <taxon>Caerostris</taxon>
    </lineage>
</organism>
<keyword evidence="2" id="KW-1185">Reference proteome</keyword>
<sequence length="74" mass="8030">MTCRKAESSARSRYIGIWPTCDKAFPFFVATKVIEALAGEVVDGYSDGVARAMTHCKAQPLVSSSASWANWSVD</sequence>
<dbReference type="AlphaFoldDB" id="A0AAV4PF82"/>
<reference evidence="1 2" key="1">
    <citation type="submission" date="2021-06" db="EMBL/GenBank/DDBJ databases">
        <title>Caerostris darwini draft genome.</title>
        <authorList>
            <person name="Kono N."/>
            <person name="Arakawa K."/>
        </authorList>
    </citation>
    <scope>NUCLEOTIDE SEQUENCE [LARGE SCALE GENOMIC DNA]</scope>
</reference>
<evidence type="ECO:0000313" key="2">
    <source>
        <dbReference type="Proteomes" id="UP001054837"/>
    </source>
</evidence>